<dbReference type="Proteomes" id="UP000325030">
    <property type="component" value="Chromosome"/>
</dbReference>
<dbReference type="Pfam" id="PF01266">
    <property type="entry name" value="DAO"/>
    <property type="match status" value="1"/>
</dbReference>
<dbReference type="PANTHER" id="PTHR13847">
    <property type="entry name" value="SARCOSINE DEHYDROGENASE-RELATED"/>
    <property type="match status" value="1"/>
</dbReference>
<dbReference type="EMBL" id="AP018930">
    <property type="protein sequence ID" value="BBG27891.1"/>
    <property type="molecule type" value="Genomic_DNA"/>
</dbReference>
<dbReference type="AlphaFoldDB" id="A0A510E5T4"/>
<feature type="domain" description="FAD dependent oxidoreductase" evidence="2">
    <location>
        <begin position="3"/>
        <end position="331"/>
    </location>
</feature>
<gene>
    <name evidence="3" type="ORF">IC007_2446</name>
</gene>
<sequence>MHFVVLGAGAHGLSLAYHLLKEGEKVTVVEKGEVSHGSSGRNAGRYRYHFFSRENVEFAKEAIPYLLSMCKKLPLNPVCMKTGYLWTETEGVRKLDPMWRAEGVGGKFVDCSEFPFMKGGEGEECYYAPQDGSFHHDYISLGLYLEIKRMGGEFVRGEAKELVKRQGKVVGVKVEDHVVGGDAVAVTLGAWTGEFMRRNGIDVPITPEKRELFLTEGVKFRVKPLVIGRGFYFSQTLKGELIGGIDSPESSLTLDTSLVNSLSFISHVRKVVKGLEGVRLLRSWSGYYEITPDRSHVMGFDPSWPENLFVDAGYSGHGMMFSLYAGKVISDFMLGRRNKFVEIFSPSRFQRHVTVDERMVI</sequence>
<keyword evidence="1" id="KW-0560">Oxidoreductase</keyword>
<evidence type="ECO:0000313" key="3">
    <source>
        <dbReference type="EMBL" id="BBG27891.1"/>
    </source>
</evidence>
<dbReference type="InterPro" id="IPR036188">
    <property type="entry name" value="FAD/NAD-bd_sf"/>
</dbReference>
<dbReference type="Gene3D" id="3.30.9.10">
    <property type="entry name" value="D-Amino Acid Oxidase, subunit A, domain 2"/>
    <property type="match status" value="1"/>
</dbReference>
<dbReference type="Gene3D" id="3.50.50.60">
    <property type="entry name" value="FAD/NAD(P)-binding domain"/>
    <property type="match status" value="1"/>
</dbReference>
<name>A0A510E5T4_9CREN</name>
<dbReference type="GO" id="GO:0016491">
    <property type="term" value="F:oxidoreductase activity"/>
    <property type="evidence" value="ECO:0007669"/>
    <property type="project" value="UniProtKB-KW"/>
</dbReference>
<evidence type="ECO:0000313" key="4">
    <source>
        <dbReference type="Proteomes" id="UP000325030"/>
    </source>
</evidence>
<organism evidence="3 4">
    <name type="scientific">Sulfuracidifex tepidarius</name>
    <dbReference type="NCBI Taxonomy" id="1294262"/>
    <lineage>
        <taxon>Archaea</taxon>
        <taxon>Thermoproteota</taxon>
        <taxon>Thermoprotei</taxon>
        <taxon>Sulfolobales</taxon>
        <taxon>Sulfolobaceae</taxon>
        <taxon>Sulfuracidifex</taxon>
    </lineage>
</organism>
<dbReference type="RefSeq" id="WP_149565031.1">
    <property type="nucleotide sequence ID" value="NZ_AP018930.1"/>
</dbReference>
<dbReference type="InterPro" id="IPR006076">
    <property type="entry name" value="FAD-dep_OxRdtase"/>
</dbReference>
<evidence type="ECO:0000256" key="1">
    <source>
        <dbReference type="ARBA" id="ARBA00023002"/>
    </source>
</evidence>
<evidence type="ECO:0000259" key="2">
    <source>
        <dbReference type="Pfam" id="PF01266"/>
    </source>
</evidence>
<reference evidence="4" key="1">
    <citation type="submission" date="2018-09" db="EMBL/GenBank/DDBJ databases">
        <title>Complete Genome Sequencing of Sulfolobus sp. JCM 16834.</title>
        <authorList>
            <person name="Kato S."/>
            <person name="Itoh T."/>
            <person name="Ohkuma M."/>
        </authorList>
    </citation>
    <scope>NUCLEOTIDE SEQUENCE [LARGE SCALE GENOMIC DNA]</scope>
    <source>
        <strain evidence="4">IC-007</strain>
    </source>
</reference>
<proteinExistence type="predicted"/>
<dbReference type="SUPFAM" id="SSF51905">
    <property type="entry name" value="FAD/NAD(P)-binding domain"/>
    <property type="match status" value="1"/>
</dbReference>
<dbReference type="GO" id="GO:0005737">
    <property type="term" value="C:cytoplasm"/>
    <property type="evidence" value="ECO:0007669"/>
    <property type="project" value="TreeGrafter"/>
</dbReference>
<dbReference type="GeneID" id="41718740"/>
<accession>A0A510E5T4</accession>
<protein>
    <submittedName>
        <fullName evidence="3">D-amino acid dehydrogenase</fullName>
    </submittedName>
</protein>
<dbReference type="PANTHER" id="PTHR13847:SF287">
    <property type="entry name" value="FAD-DEPENDENT OXIDOREDUCTASE DOMAIN-CONTAINING PROTEIN 1"/>
    <property type="match status" value="1"/>
</dbReference>